<evidence type="ECO:0000313" key="2">
    <source>
        <dbReference type="EMBL" id="MBB6215403.1"/>
    </source>
</evidence>
<dbReference type="NCBIfam" id="TIGR03980">
    <property type="entry name" value="prismane_assoc"/>
    <property type="match status" value="1"/>
</dbReference>
<dbReference type="RefSeq" id="WP_184309669.1">
    <property type="nucleotide sequence ID" value="NZ_JACHEN010000007.1"/>
</dbReference>
<dbReference type="EMBL" id="JACHEN010000007">
    <property type="protein sequence ID" value="MBB6215403.1"/>
    <property type="molecule type" value="Genomic_DNA"/>
</dbReference>
<protein>
    <submittedName>
        <fullName evidence="2">Hybrid cluster-associated redox disulfide protein</fullName>
    </submittedName>
</protein>
<dbReference type="Proteomes" id="UP000579281">
    <property type="component" value="Unassembled WGS sequence"/>
</dbReference>
<feature type="domain" description="DUF1858" evidence="1">
    <location>
        <begin position="2"/>
        <end position="55"/>
    </location>
</feature>
<gene>
    <name evidence="2" type="ORF">HNQ80_001492</name>
</gene>
<dbReference type="Pfam" id="PF08984">
    <property type="entry name" value="DUF1858"/>
    <property type="match status" value="1"/>
</dbReference>
<evidence type="ECO:0000259" key="1">
    <source>
        <dbReference type="Pfam" id="PF08984"/>
    </source>
</evidence>
<dbReference type="PANTHER" id="PTHR39341">
    <property type="entry name" value="BSL7085 PROTEIN"/>
    <property type="match status" value="1"/>
</dbReference>
<dbReference type="InterPro" id="IPR015077">
    <property type="entry name" value="DUF1858"/>
</dbReference>
<keyword evidence="3" id="KW-1185">Reference proteome</keyword>
<dbReference type="SUPFAM" id="SSF140683">
    <property type="entry name" value="SP0561-like"/>
    <property type="match status" value="1"/>
</dbReference>
<proteinExistence type="predicted"/>
<dbReference type="Gene3D" id="1.10.3910.10">
    <property type="entry name" value="SP0561-like"/>
    <property type="match status" value="1"/>
</dbReference>
<comment type="caution">
    <text evidence="2">The sequence shown here is derived from an EMBL/GenBank/DDBJ whole genome shotgun (WGS) entry which is preliminary data.</text>
</comment>
<accession>A0A841KPQ0</accession>
<dbReference type="InterPro" id="IPR023883">
    <property type="entry name" value="CHP03980_redox-disulphide"/>
</dbReference>
<organism evidence="2 3">
    <name type="scientific">Anaerosolibacter carboniphilus</name>
    <dbReference type="NCBI Taxonomy" id="1417629"/>
    <lineage>
        <taxon>Bacteria</taxon>
        <taxon>Bacillati</taxon>
        <taxon>Bacillota</taxon>
        <taxon>Clostridia</taxon>
        <taxon>Peptostreptococcales</taxon>
        <taxon>Thermotaleaceae</taxon>
        <taxon>Anaerosolibacter</taxon>
    </lineage>
</organism>
<dbReference type="InterPro" id="IPR038062">
    <property type="entry name" value="ScdA-like_N_sf"/>
</dbReference>
<name>A0A841KPQ0_9FIRM</name>
<dbReference type="PANTHER" id="PTHR39341:SF1">
    <property type="entry name" value="DUF1858 DOMAIN-CONTAINING PROTEIN"/>
    <property type="match status" value="1"/>
</dbReference>
<dbReference type="AlphaFoldDB" id="A0A841KPQ0"/>
<reference evidence="2 3" key="1">
    <citation type="submission" date="2020-08" db="EMBL/GenBank/DDBJ databases">
        <title>Genomic Encyclopedia of Type Strains, Phase IV (KMG-IV): sequencing the most valuable type-strain genomes for metagenomic binning, comparative biology and taxonomic classification.</title>
        <authorList>
            <person name="Goeker M."/>
        </authorList>
    </citation>
    <scope>NUCLEOTIDE SEQUENCE [LARGE SCALE GENOMIC DNA]</scope>
    <source>
        <strain evidence="2 3">DSM 103526</strain>
    </source>
</reference>
<sequence length="64" mass="7238">MITKNRSIMDIVEKYPETVEVFLKHGMHCFGCMAARFENIEQGALAHGIDVDQLMQDLNKAVSI</sequence>
<evidence type="ECO:0000313" key="3">
    <source>
        <dbReference type="Proteomes" id="UP000579281"/>
    </source>
</evidence>